<dbReference type="EMBL" id="MU839005">
    <property type="protein sequence ID" value="KAK1768440.1"/>
    <property type="molecule type" value="Genomic_DNA"/>
</dbReference>
<sequence>MILKVCQVDRALWPLSVPSAPSTNNIHISASKFSRQIPTYRPGVTVIFAIDSFHQIANMSSFFSGAAKLLHSSKLPEDTTTQQAIAMLQDHEFFLHCDPHMAKFQPVETDTHAPIPERIEALGETKSYQIKGEEGQLELVEDVDINCSMLLVSIVRSQCENGWQKIHEKMIGRLREGPQKTP</sequence>
<dbReference type="PANTHER" id="PTHR38117:SF1">
    <property type="entry name" value="DUF3074 DOMAIN-CONTAINING PROTEIN"/>
    <property type="match status" value="1"/>
</dbReference>
<dbReference type="InterPro" id="IPR055481">
    <property type="entry name" value="DUF7053"/>
</dbReference>
<name>A0AAJ0C1J8_9PEZI</name>
<reference evidence="2" key="1">
    <citation type="submission" date="2023-06" db="EMBL/GenBank/DDBJ databases">
        <title>Genome-scale phylogeny and comparative genomics of the fungal order Sordariales.</title>
        <authorList>
            <consortium name="Lawrence Berkeley National Laboratory"/>
            <person name="Hensen N."/>
            <person name="Bonometti L."/>
            <person name="Westerberg I."/>
            <person name="Brannstrom I.O."/>
            <person name="Guillou S."/>
            <person name="Cros-Aarteil S."/>
            <person name="Calhoun S."/>
            <person name="Haridas S."/>
            <person name="Kuo A."/>
            <person name="Mondo S."/>
            <person name="Pangilinan J."/>
            <person name="Riley R."/>
            <person name="Labutti K."/>
            <person name="Andreopoulos B."/>
            <person name="Lipzen A."/>
            <person name="Chen C."/>
            <person name="Yanf M."/>
            <person name="Daum C."/>
            <person name="Ng V."/>
            <person name="Clum A."/>
            <person name="Steindorff A."/>
            <person name="Ohm R."/>
            <person name="Martin F."/>
            <person name="Silar P."/>
            <person name="Natvig D."/>
            <person name="Lalanne C."/>
            <person name="Gautier V."/>
            <person name="Ament-Velasquez S.L."/>
            <person name="Kruys A."/>
            <person name="Hutchinson M.I."/>
            <person name="Powell A.J."/>
            <person name="Barry K."/>
            <person name="Miller A.N."/>
            <person name="Grigoriev I.V."/>
            <person name="Debuchy R."/>
            <person name="Gladieux P."/>
            <person name="Thoren M.H."/>
            <person name="Johannesson H."/>
        </authorList>
    </citation>
    <scope>NUCLEOTIDE SEQUENCE</scope>
    <source>
        <strain evidence="2">8032-3</strain>
    </source>
</reference>
<dbReference type="AlphaFoldDB" id="A0AAJ0C1J8"/>
<dbReference type="PANTHER" id="PTHR38117">
    <property type="entry name" value="NACHT AND WD40 DOMAIN PROTEIN"/>
    <property type="match status" value="1"/>
</dbReference>
<proteinExistence type="predicted"/>
<feature type="domain" description="DUF7053" evidence="1">
    <location>
        <begin position="132"/>
        <end position="175"/>
    </location>
</feature>
<dbReference type="RefSeq" id="XP_060284653.1">
    <property type="nucleotide sequence ID" value="XM_060427582.1"/>
</dbReference>
<evidence type="ECO:0000313" key="2">
    <source>
        <dbReference type="EMBL" id="KAK1768440.1"/>
    </source>
</evidence>
<gene>
    <name evidence="2" type="ORF">QBC33DRAFT_534975</name>
</gene>
<dbReference type="Proteomes" id="UP001244011">
    <property type="component" value="Unassembled WGS sequence"/>
</dbReference>
<evidence type="ECO:0000259" key="1">
    <source>
        <dbReference type="Pfam" id="PF23155"/>
    </source>
</evidence>
<comment type="caution">
    <text evidence="2">The sequence shown here is derived from an EMBL/GenBank/DDBJ whole genome shotgun (WGS) entry which is preliminary data.</text>
</comment>
<evidence type="ECO:0000313" key="3">
    <source>
        <dbReference type="Proteomes" id="UP001244011"/>
    </source>
</evidence>
<keyword evidence="3" id="KW-1185">Reference proteome</keyword>
<protein>
    <recommendedName>
        <fullName evidence="1">DUF7053 domain-containing protein</fullName>
    </recommendedName>
</protein>
<accession>A0AAJ0C1J8</accession>
<dbReference type="Pfam" id="PF23155">
    <property type="entry name" value="DUF7053"/>
    <property type="match status" value="1"/>
</dbReference>
<dbReference type="GeneID" id="85310769"/>
<organism evidence="2 3">
    <name type="scientific">Phialemonium atrogriseum</name>
    <dbReference type="NCBI Taxonomy" id="1093897"/>
    <lineage>
        <taxon>Eukaryota</taxon>
        <taxon>Fungi</taxon>
        <taxon>Dikarya</taxon>
        <taxon>Ascomycota</taxon>
        <taxon>Pezizomycotina</taxon>
        <taxon>Sordariomycetes</taxon>
        <taxon>Sordariomycetidae</taxon>
        <taxon>Cephalothecales</taxon>
        <taxon>Cephalothecaceae</taxon>
        <taxon>Phialemonium</taxon>
    </lineage>
</organism>